<feature type="domain" description="Glucan biosynthesis periplasmic MdoG C-terminal" evidence="7">
    <location>
        <begin position="49"/>
        <end position="518"/>
    </location>
</feature>
<evidence type="ECO:0000256" key="4">
    <source>
        <dbReference type="ARBA" id="ARBA00015376"/>
    </source>
</evidence>
<evidence type="ECO:0000256" key="1">
    <source>
        <dbReference type="ARBA" id="ARBA00004418"/>
    </source>
</evidence>
<dbReference type="PROSITE" id="PS51318">
    <property type="entry name" value="TAT"/>
    <property type="match status" value="1"/>
</dbReference>
<reference evidence="8 9" key="2">
    <citation type="submission" date="2019-02" db="EMBL/GenBank/DDBJ databases">
        <title>'Lichenibacterium ramalinii' gen. nov. sp. nov., 'Lichenibacterium minor' gen. nov. sp. nov.</title>
        <authorList>
            <person name="Pankratov T."/>
        </authorList>
    </citation>
    <scope>NUCLEOTIDE SEQUENCE [LARGE SCALE GENOMIC DNA]</scope>
    <source>
        <strain evidence="8 9">RmlP026</strain>
    </source>
</reference>
<organism evidence="8 9">
    <name type="scientific">Lichenibacterium minor</name>
    <dbReference type="NCBI Taxonomy" id="2316528"/>
    <lineage>
        <taxon>Bacteria</taxon>
        <taxon>Pseudomonadati</taxon>
        <taxon>Pseudomonadota</taxon>
        <taxon>Alphaproteobacteria</taxon>
        <taxon>Hyphomicrobiales</taxon>
        <taxon>Lichenihabitantaceae</taxon>
        <taxon>Lichenibacterium</taxon>
    </lineage>
</organism>
<protein>
    <recommendedName>
        <fullName evidence="4">Glucans biosynthesis protein G</fullName>
    </recommendedName>
</protein>
<dbReference type="EMBL" id="QYBB01000014">
    <property type="protein sequence ID" value="RYC31485.1"/>
    <property type="molecule type" value="Genomic_DNA"/>
</dbReference>
<dbReference type="GO" id="GO:0051274">
    <property type="term" value="P:beta-glucan biosynthetic process"/>
    <property type="evidence" value="ECO:0007669"/>
    <property type="project" value="TreeGrafter"/>
</dbReference>
<reference evidence="8 9" key="1">
    <citation type="submission" date="2018-12" db="EMBL/GenBank/DDBJ databases">
        <authorList>
            <person name="Grouzdev D.S."/>
            <person name="Krutkina M.S."/>
        </authorList>
    </citation>
    <scope>NUCLEOTIDE SEQUENCE [LARGE SCALE GENOMIC DNA]</scope>
    <source>
        <strain evidence="8 9">RmlP026</strain>
    </source>
</reference>
<dbReference type="SUPFAM" id="SSF81296">
    <property type="entry name" value="E set domains"/>
    <property type="match status" value="1"/>
</dbReference>
<dbReference type="OrthoDB" id="9777817at2"/>
<keyword evidence="9" id="KW-1185">Reference proteome</keyword>
<evidence type="ECO:0000313" key="8">
    <source>
        <dbReference type="EMBL" id="RYC31485.1"/>
    </source>
</evidence>
<dbReference type="GO" id="GO:0030246">
    <property type="term" value="F:carbohydrate binding"/>
    <property type="evidence" value="ECO:0007669"/>
    <property type="project" value="InterPro"/>
</dbReference>
<dbReference type="InterPro" id="IPR014756">
    <property type="entry name" value="Ig_E-set"/>
</dbReference>
<evidence type="ECO:0000256" key="6">
    <source>
        <dbReference type="SAM" id="SignalP"/>
    </source>
</evidence>
<proteinExistence type="inferred from homology"/>
<keyword evidence="5" id="KW-0574">Periplasm</keyword>
<dbReference type="InterPro" id="IPR013783">
    <property type="entry name" value="Ig-like_fold"/>
</dbReference>
<dbReference type="SUPFAM" id="SSF74650">
    <property type="entry name" value="Galactose mutarotase-like"/>
    <property type="match status" value="1"/>
</dbReference>
<comment type="similarity">
    <text evidence="3">Belongs to the OpgD/OpgG family.</text>
</comment>
<evidence type="ECO:0000313" key="9">
    <source>
        <dbReference type="Proteomes" id="UP000290759"/>
    </source>
</evidence>
<evidence type="ECO:0000256" key="2">
    <source>
        <dbReference type="ARBA" id="ARBA00005001"/>
    </source>
</evidence>
<comment type="caution">
    <text evidence="8">The sequence shown here is derived from an EMBL/GenBank/DDBJ whole genome shotgun (WGS) entry which is preliminary data.</text>
</comment>
<comment type="subcellular location">
    <subcellularLocation>
        <location evidence="1">Periplasm</location>
    </subcellularLocation>
</comment>
<dbReference type="AlphaFoldDB" id="A0A4Q2U9B1"/>
<evidence type="ECO:0000256" key="3">
    <source>
        <dbReference type="ARBA" id="ARBA00009284"/>
    </source>
</evidence>
<dbReference type="Gene3D" id="2.70.98.10">
    <property type="match status" value="1"/>
</dbReference>
<accession>A0A4Q2U9B1</accession>
<dbReference type="Gene3D" id="2.60.40.10">
    <property type="entry name" value="Immunoglobulins"/>
    <property type="match status" value="1"/>
</dbReference>
<dbReference type="GO" id="GO:0003824">
    <property type="term" value="F:catalytic activity"/>
    <property type="evidence" value="ECO:0007669"/>
    <property type="project" value="InterPro"/>
</dbReference>
<dbReference type="InterPro" id="IPR007444">
    <property type="entry name" value="Glucan_biosyn_MdoG_C"/>
</dbReference>
<dbReference type="Pfam" id="PF04349">
    <property type="entry name" value="MdoG"/>
    <property type="match status" value="1"/>
</dbReference>
<dbReference type="InterPro" id="IPR014438">
    <property type="entry name" value="Glucan_biosyn_MdoG/MdoD"/>
</dbReference>
<dbReference type="PIRSF" id="PIRSF006281">
    <property type="entry name" value="MdoG"/>
    <property type="match status" value="1"/>
</dbReference>
<keyword evidence="6" id="KW-0732">Signal</keyword>
<dbReference type="Proteomes" id="UP000290759">
    <property type="component" value="Unassembled WGS sequence"/>
</dbReference>
<evidence type="ECO:0000256" key="5">
    <source>
        <dbReference type="ARBA" id="ARBA00022764"/>
    </source>
</evidence>
<feature type="signal peptide" evidence="6">
    <location>
        <begin position="1"/>
        <end position="25"/>
    </location>
</feature>
<dbReference type="PANTHER" id="PTHR30504">
    <property type="entry name" value="GLUCANS BIOSYNTHESIS PROTEIN"/>
    <property type="match status" value="1"/>
</dbReference>
<dbReference type="InterPro" id="IPR011013">
    <property type="entry name" value="Gal_mutarotase_sf_dom"/>
</dbReference>
<dbReference type="PANTHER" id="PTHR30504:SF4">
    <property type="entry name" value="GLUCANS BIOSYNTHESIS PROTEIN G"/>
    <property type="match status" value="1"/>
</dbReference>
<sequence length="520" mass="56342">MLLRRDLLKWAATGLGAGLAPAAAAESPPAPAGAPVGAPQGSTPPVPAFDLSAVVDKARALAKKGYEAPSASLPGAFSNLTYDQYVSMRPKAGTALWAADNVGFAIEPLHRGFLFSAPMAINVVEGGAVRRLAYAASQFDFGKVQPPADVGDIGFSGFRVLHARGARGLVDSAIFQGASFFRALANGQNFGVTARALMIRTADPKGEEFPAIREVWIEKPALATDALVISALVDSESMTGAFRFTLRPGEITIIDTECTLFSRSPADFYGLGGMTGMFLFGPTSRHSADDVRLGAYDVSGLQVLNGNGEWLWRPVSNPSTLQVSVFVDANPKGFGLLQRQRDFSMLQDDEQHWELRPSLWIEPITDWGEGSVELVEIPTDSENNDNIICFWRPKAVLDPSGEASFSYRQFWCWTPPDRPPLATVTDTRVGRIGTTKRRRFIVEFAGDAFADPVASHDVRPMLTASAGAVGSLKTFVSRERKTFRVLFDMDFGGDALSELRLVLENGGKPVSETWLYRWTA</sequence>
<dbReference type="GO" id="GO:0030288">
    <property type="term" value="C:outer membrane-bounded periplasmic space"/>
    <property type="evidence" value="ECO:0007669"/>
    <property type="project" value="TreeGrafter"/>
</dbReference>
<dbReference type="InterPro" id="IPR006311">
    <property type="entry name" value="TAT_signal"/>
</dbReference>
<evidence type="ECO:0000259" key="7">
    <source>
        <dbReference type="Pfam" id="PF04349"/>
    </source>
</evidence>
<gene>
    <name evidence="8" type="ORF">D3273_14000</name>
</gene>
<dbReference type="UniPathway" id="UPA00637"/>
<feature type="chain" id="PRO_5020556887" description="Glucans biosynthesis protein G" evidence="6">
    <location>
        <begin position="26"/>
        <end position="520"/>
    </location>
</feature>
<dbReference type="InterPro" id="IPR014718">
    <property type="entry name" value="GH-type_carb-bd"/>
</dbReference>
<comment type="pathway">
    <text evidence="2">Glycan metabolism; osmoregulated periplasmic glucan (OPG) biosynthesis.</text>
</comment>
<name>A0A4Q2U9B1_9HYPH</name>